<protein>
    <submittedName>
        <fullName evidence="2">Uncharacterized protein</fullName>
    </submittedName>
</protein>
<feature type="transmembrane region" description="Helical" evidence="1">
    <location>
        <begin position="119"/>
        <end position="142"/>
    </location>
</feature>
<feature type="transmembrane region" description="Helical" evidence="1">
    <location>
        <begin position="88"/>
        <end position="107"/>
    </location>
</feature>
<accession>X1QQZ6</accession>
<dbReference type="EMBL" id="BARV01033737">
    <property type="protein sequence ID" value="GAI53385.1"/>
    <property type="molecule type" value="Genomic_DNA"/>
</dbReference>
<reference evidence="2" key="1">
    <citation type="journal article" date="2014" name="Front. Microbiol.">
        <title>High frequency of phylogenetically diverse reductive dehalogenase-homologous genes in deep subseafloor sedimentary metagenomes.</title>
        <authorList>
            <person name="Kawai M."/>
            <person name="Futagami T."/>
            <person name="Toyoda A."/>
            <person name="Takaki Y."/>
            <person name="Nishi S."/>
            <person name="Hori S."/>
            <person name="Arai W."/>
            <person name="Tsubouchi T."/>
            <person name="Morono Y."/>
            <person name="Uchiyama I."/>
            <person name="Ito T."/>
            <person name="Fujiyama A."/>
            <person name="Inagaki F."/>
            <person name="Takami H."/>
        </authorList>
    </citation>
    <scope>NUCLEOTIDE SEQUENCE</scope>
    <source>
        <strain evidence="2">Expedition CK06-06</strain>
    </source>
</reference>
<name>X1QQZ6_9ZZZZ</name>
<evidence type="ECO:0000313" key="2">
    <source>
        <dbReference type="EMBL" id="GAI53385.1"/>
    </source>
</evidence>
<keyword evidence="1" id="KW-0812">Transmembrane</keyword>
<gene>
    <name evidence="2" type="ORF">S06H3_52973</name>
</gene>
<proteinExistence type="predicted"/>
<evidence type="ECO:0000256" key="1">
    <source>
        <dbReference type="SAM" id="Phobius"/>
    </source>
</evidence>
<organism evidence="2">
    <name type="scientific">marine sediment metagenome</name>
    <dbReference type="NCBI Taxonomy" id="412755"/>
    <lineage>
        <taxon>unclassified sequences</taxon>
        <taxon>metagenomes</taxon>
        <taxon>ecological metagenomes</taxon>
    </lineage>
</organism>
<comment type="caution">
    <text evidence="2">The sequence shown here is derived from an EMBL/GenBank/DDBJ whole genome shotgun (WGS) entry which is preliminary data.</text>
</comment>
<feature type="transmembrane region" description="Helical" evidence="1">
    <location>
        <begin position="44"/>
        <end position="76"/>
    </location>
</feature>
<feature type="non-terminal residue" evidence="2">
    <location>
        <position position="177"/>
    </location>
</feature>
<dbReference type="AlphaFoldDB" id="X1QQZ6"/>
<keyword evidence="1" id="KW-1133">Transmembrane helix</keyword>
<sequence length="177" mass="19539">MAYWVGLEVGVHNLDLSKGWRPAKRYAPWDSSDEPLWPQAKARWGWAGIIVGLAIAIALVVMTQWWLIFFVIIMLAISVGYGKDIWPFHTYTGFGLAYGMIPVWGSYLLQVQTFDLTSMFHWGVIVLSAGVGIVSAVLLSYLPRAASPVTYASVGIESEGKRKSAPEMEAKAMTLKG</sequence>
<keyword evidence="1" id="KW-0472">Membrane</keyword>